<sequence length="150" mass="15700">MTSSLDIAPLVGRGYCCSQAMVLLALEAMGRENPELVRAMFGLCRGLAQTGGTCGILTGGCCVLGLYVAKGADEEEAHPMAEAVVAEFADWFREKTAVYGGDTCPAILGENDPHGPSPAHCGTLLAESWDHILDILTSYGIDPSLPRGEG</sequence>
<dbReference type="InterPro" id="IPR010181">
    <property type="entry name" value="CGCAxxGCC_motif"/>
</dbReference>
<organism evidence="1">
    <name type="scientific">hydrocarbon metagenome</name>
    <dbReference type="NCBI Taxonomy" id="938273"/>
    <lineage>
        <taxon>unclassified sequences</taxon>
        <taxon>metagenomes</taxon>
        <taxon>ecological metagenomes</taxon>
    </lineage>
</organism>
<gene>
    <name evidence="1" type="ORF">ASZ90_000451</name>
</gene>
<evidence type="ECO:0000313" key="1">
    <source>
        <dbReference type="EMBL" id="KUG29648.1"/>
    </source>
</evidence>
<protein>
    <recommendedName>
        <fullName evidence="2">C_GCAxxG_C_C family protein</fullName>
    </recommendedName>
</protein>
<comment type="caution">
    <text evidence="1">The sequence shown here is derived from an EMBL/GenBank/DDBJ whole genome shotgun (WGS) entry which is preliminary data.</text>
</comment>
<reference evidence="1" key="1">
    <citation type="journal article" date="2015" name="Proc. Natl. Acad. Sci. U.S.A.">
        <title>Networks of energetic and metabolic interactions define dynamics in microbial communities.</title>
        <authorList>
            <person name="Embree M."/>
            <person name="Liu J.K."/>
            <person name="Al-Bassam M.M."/>
            <person name="Zengler K."/>
        </authorList>
    </citation>
    <scope>NUCLEOTIDE SEQUENCE</scope>
</reference>
<name>A0A0W8G918_9ZZZZ</name>
<dbReference type="Pfam" id="PF09719">
    <property type="entry name" value="C_GCAxxG_C_C"/>
    <property type="match status" value="1"/>
</dbReference>
<evidence type="ECO:0008006" key="2">
    <source>
        <dbReference type="Google" id="ProtNLM"/>
    </source>
</evidence>
<proteinExistence type="predicted"/>
<accession>A0A0W8G918</accession>
<dbReference type="EMBL" id="LNQE01000055">
    <property type="protein sequence ID" value="KUG29648.1"/>
    <property type="molecule type" value="Genomic_DNA"/>
</dbReference>
<dbReference type="NCBIfam" id="NF045669">
    <property type="entry name" value="DVU1555_fam_CGA"/>
    <property type="match status" value="1"/>
</dbReference>
<dbReference type="AlphaFoldDB" id="A0A0W8G918"/>